<name>A0A1E5NZZ9_9ACTN</name>
<dbReference type="OrthoDB" id="9130903at2"/>
<comment type="caution">
    <text evidence="2">The sequence shown here is derived from an EMBL/GenBank/DDBJ whole genome shotgun (WGS) entry which is preliminary data.</text>
</comment>
<dbReference type="Pfam" id="PF13577">
    <property type="entry name" value="SnoaL_4"/>
    <property type="match status" value="1"/>
</dbReference>
<protein>
    <submittedName>
        <fullName evidence="2">Hydroxylacyl-CoA dehydrogenase</fullName>
    </submittedName>
</protein>
<reference evidence="2 3" key="1">
    <citation type="submission" date="2016-08" db="EMBL/GenBank/DDBJ databases">
        <title>The complete genome of Streptomyces subrutilus 10-1-1.</title>
        <authorList>
            <person name="Chen X."/>
        </authorList>
    </citation>
    <scope>NUCLEOTIDE SEQUENCE [LARGE SCALE GENOMIC DNA]</scope>
    <source>
        <strain evidence="2 3">10-1-1</strain>
    </source>
</reference>
<dbReference type="STRING" id="36818.BGK67_32875"/>
<dbReference type="Proteomes" id="UP000095705">
    <property type="component" value="Unassembled WGS sequence"/>
</dbReference>
<sequence length="150" mass="16378">MTIQAGIGQQAAAAFGTLYAEVQQFYAHQMQLLDLGESQRWAETFTEDATFDVPTLPEPVRGRPGLVAATSRTAAQLAEAGQRHRHFIGMFDVSERPDGTVDVRSYAIVYASVIGGDSQVHRVCVCEDVLVRVEGALQVATRRVTRDDLA</sequence>
<dbReference type="RefSeq" id="WP_069924405.1">
    <property type="nucleotide sequence ID" value="NZ_MEHK01000002.1"/>
</dbReference>
<evidence type="ECO:0000313" key="3">
    <source>
        <dbReference type="Proteomes" id="UP000095705"/>
    </source>
</evidence>
<dbReference type="SUPFAM" id="SSF54427">
    <property type="entry name" value="NTF2-like"/>
    <property type="match status" value="1"/>
</dbReference>
<proteinExistence type="predicted"/>
<dbReference type="Gene3D" id="3.10.450.50">
    <property type="match status" value="1"/>
</dbReference>
<evidence type="ECO:0000313" key="2">
    <source>
        <dbReference type="EMBL" id="OEJ22354.1"/>
    </source>
</evidence>
<keyword evidence="3" id="KW-1185">Reference proteome</keyword>
<dbReference type="InterPro" id="IPR032710">
    <property type="entry name" value="NTF2-like_dom_sf"/>
</dbReference>
<evidence type="ECO:0000259" key="1">
    <source>
        <dbReference type="Pfam" id="PF13577"/>
    </source>
</evidence>
<dbReference type="InterPro" id="IPR037401">
    <property type="entry name" value="SnoaL-like"/>
</dbReference>
<feature type="domain" description="SnoaL-like" evidence="1">
    <location>
        <begin position="19"/>
        <end position="143"/>
    </location>
</feature>
<dbReference type="AlphaFoldDB" id="A0A1E5NZZ9"/>
<dbReference type="EMBL" id="MEHK01000002">
    <property type="protein sequence ID" value="OEJ22354.1"/>
    <property type="molecule type" value="Genomic_DNA"/>
</dbReference>
<gene>
    <name evidence="2" type="ORF">BGK67_32875</name>
</gene>
<accession>A0A1E5NZZ9</accession>
<organism evidence="2 3">
    <name type="scientific">Streptomyces subrutilus</name>
    <dbReference type="NCBI Taxonomy" id="36818"/>
    <lineage>
        <taxon>Bacteria</taxon>
        <taxon>Bacillati</taxon>
        <taxon>Actinomycetota</taxon>
        <taxon>Actinomycetes</taxon>
        <taxon>Kitasatosporales</taxon>
        <taxon>Streptomycetaceae</taxon>
        <taxon>Streptomyces</taxon>
    </lineage>
</organism>